<evidence type="ECO:0000256" key="4">
    <source>
        <dbReference type="ARBA" id="ARBA00022741"/>
    </source>
</evidence>
<evidence type="ECO:0000313" key="12">
    <source>
        <dbReference type="EMBL" id="CAE8677285.1"/>
    </source>
</evidence>
<dbReference type="Pfam" id="PF00005">
    <property type="entry name" value="ABC_tran"/>
    <property type="match status" value="1"/>
</dbReference>
<dbReference type="Proteomes" id="UP000626109">
    <property type="component" value="Unassembled WGS sequence"/>
</dbReference>
<dbReference type="PROSITE" id="PS00211">
    <property type="entry name" value="ABC_TRANSPORTER_1"/>
    <property type="match status" value="1"/>
</dbReference>
<feature type="transmembrane region" description="Helical" evidence="9">
    <location>
        <begin position="245"/>
        <end position="265"/>
    </location>
</feature>
<keyword evidence="7 9" id="KW-0472">Membrane</keyword>
<dbReference type="InterPro" id="IPR003593">
    <property type="entry name" value="AAA+_ATPase"/>
</dbReference>
<keyword evidence="4" id="KW-0547">Nucleotide-binding</keyword>
<dbReference type="GO" id="GO:0016887">
    <property type="term" value="F:ATP hydrolysis activity"/>
    <property type="evidence" value="ECO:0007669"/>
    <property type="project" value="InterPro"/>
</dbReference>
<keyword evidence="5" id="KW-0067">ATP-binding</keyword>
<dbReference type="InterPro" id="IPR044746">
    <property type="entry name" value="ABCC_6TM_D1"/>
</dbReference>
<evidence type="ECO:0000256" key="9">
    <source>
        <dbReference type="SAM" id="Phobius"/>
    </source>
</evidence>
<dbReference type="PROSITE" id="PS50893">
    <property type="entry name" value="ABC_TRANSPORTER_2"/>
    <property type="match status" value="1"/>
</dbReference>
<feature type="compositionally biased region" description="Polar residues" evidence="8">
    <location>
        <begin position="328"/>
        <end position="343"/>
    </location>
</feature>
<evidence type="ECO:0000256" key="6">
    <source>
        <dbReference type="ARBA" id="ARBA00022989"/>
    </source>
</evidence>
<feature type="transmembrane region" description="Helical" evidence="9">
    <location>
        <begin position="16"/>
        <end position="36"/>
    </location>
</feature>
<evidence type="ECO:0000259" key="10">
    <source>
        <dbReference type="PROSITE" id="PS50893"/>
    </source>
</evidence>
<feature type="transmembrane region" description="Helical" evidence="9">
    <location>
        <begin position="128"/>
        <end position="152"/>
    </location>
</feature>
<dbReference type="InterPro" id="IPR036640">
    <property type="entry name" value="ABC1_TM_sf"/>
</dbReference>
<evidence type="ECO:0000256" key="3">
    <source>
        <dbReference type="ARBA" id="ARBA00022692"/>
    </source>
</evidence>
<evidence type="ECO:0000256" key="8">
    <source>
        <dbReference type="SAM" id="MobiDB-lite"/>
    </source>
</evidence>
<protein>
    <submittedName>
        <fullName evidence="12">Uncharacterized protein</fullName>
    </submittedName>
</protein>
<keyword evidence="6 9" id="KW-1133">Transmembrane helix</keyword>
<dbReference type="GO" id="GO:0140359">
    <property type="term" value="F:ABC-type transporter activity"/>
    <property type="evidence" value="ECO:0007669"/>
    <property type="project" value="InterPro"/>
</dbReference>
<evidence type="ECO:0000259" key="11">
    <source>
        <dbReference type="PROSITE" id="PS50929"/>
    </source>
</evidence>
<reference evidence="12" key="1">
    <citation type="submission" date="2021-02" db="EMBL/GenBank/DDBJ databases">
        <authorList>
            <person name="Dougan E. K."/>
            <person name="Rhodes N."/>
            <person name="Thang M."/>
            <person name="Chan C."/>
        </authorList>
    </citation>
    <scope>NUCLEOTIDE SEQUENCE</scope>
</reference>
<comment type="subcellular location">
    <subcellularLocation>
        <location evidence="1">Membrane</location>
        <topology evidence="1">Multi-pass membrane protein</topology>
    </subcellularLocation>
</comment>
<dbReference type="Gene3D" id="3.40.50.300">
    <property type="entry name" value="P-loop containing nucleotide triphosphate hydrolases"/>
    <property type="match status" value="1"/>
</dbReference>
<dbReference type="PROSITE" id="PS50929">
    <property type="entry name" value="ABC_TM1F"/>
    <property type="match status" value="1"/>
</dbReference>
<dbReference type="CDD" id="cd03250">
    <property type="entry name" value="ABCC_MRP_domain1"/>
    <property type="match status" value="1"/>
</dbReference>
<evidence type="ECO:0000256" key="1">
    <source>
        <dbReference type="ARBA" id="ARBA00004141"/>
    </source>
</evidence>
<dbReference type="Pfam" id="PF00664">
    <property type="entry name" value="ABC_membrane"/>
    <property type="match status" value="1"/>
</dbReference>
<evidence type="ECO:0000256" key="2">
    <source>
        <dbReference type="ARBA" id="ARBA00022448"/>
    </source>
</evidence>
<feature type="domain" description="ABC transporter" evidence="10">
    <location>
        <begin position="430"/>
        <end position="660"/>
    </location>
</feature>
<dbReference type="InterPro" id="IPR050173">
    <property type="entry name" value="ABC_transporter_C-like"/>
</dbReference>
<dbReference type="PANTHER" id="PTHR24223">
    <property type="entry name" value="ATP-BINDING CASSETTE SUB-FAMILY C"/>
    <property type="match status" value="1"/>
</dbReference>
<sequence length="685" mass="74897">LELVQSIYWGVQKRQLLTSFLHGWTFLFLMTIDPLILRVLLNSAQGSEGGDVPLNVQLLLVLVLSLSMLVRVSFMELCYFHSARLTNNVRSILVHAIFRKALCVPDHEVDAGRITNLMATDADKLGNTAWVIFSFSQWTWAVVSLPAVVYFLYRLVGIASLVAATVIILGSFVNRSLSRRSSQRTRQLQRCRDKRAKLMHELIRGIRTIKLQALEPLWLERISACRVEEMHALAAVRVYSALNSLVGSLLATSVPVTIFACYTLLEGRRLDAATAFTTLAWISTLKWSIQTLPDAYNLVADIKPSLDRISSFLSMPMQASRCIAGLPTASSDSNGSNQQPNSFSSSRPSGEAAAASARRRPLLQDSELAPMGNSSPGPDLDQVGVVHDEQSWLSMAGEAEEEKEQELAVRHSLGLGGMALLVDRASFGYLQPSNLGAESAIPEPQLAALVLKEVSLAVPHGHLVMVAGPVGAGKSCLLASLACARPALAGRCEVAGRRAYVAQKPFLLNATVRENVLFGLDLDQVKYEDALRRAALKQDLLALPAGEETLVGESGVQLSGGQKARVALARALYADADVVLLDDVLSAVDAHTGRFLWEQCIVGGLLKRGKTVVLVSHQLQYLSRPEVSSVVLLREGRIWLQGPWRELEQSDDELLSFVKEWEAEEAASDEEHAAELPSQAQEERE</sequence>
<feature type="region of interest" description="Disordered" evidence="8">
    <location>
        <begin position="326"/>
        <end position="383"/>
    </location>
</feature>
<name>A0A813JHP6_POLGL</name>
<feature type="non-terminal residue" evidence="12">
    <location>
        <position position="1"/>
    </location>
</feature>
<dbReference type="SUPFAM" id="SSF52540">
    <property type="entry name" value="P-loop containing nucleoside triphosphate hydrolases"/>
    <property type="match status" value="1"/>
</dbReference>
<feature type="domain" description="ABC transmembrane type-1" evidence="11">
    <location>
        <begin position="34"/>
        <end position="301"/>
    </location>
</feature>
<feature type="transmembrane region" description="Helical" evidence="9">
    <location>
        <begin position="56"/>
        <end position="74"/>
    </location>
</feature>
<dbReference type="GO" id="GO:0016020">
    <property type="term" value="C:membrane"/>
    <property type="evidence" value="ECO:0007669"/>
    <property type="project" value="UniProtKB-SubCell"/>
</dbReference>
<dbReference type="InterPro" id="IPR017871">
    <property type="entry name" value="ABC_transporter-like_CS"/>
</dbReference>
<dbReference type="SMART" id="SM00382">
    <property type="entry name" value="AAA"/>
    <property type="match status" value="1"/>
</dbReference>
<organism evidence="12 13">
    <name type="scientific">Polarella glacialis</name>
    <name type="common">Dinoflagellate</name>
    <dbReference type="NCBI Taxonomy" id="89957"/>
    <lineage>
        <taxon>Eukaryota</taxon>
        <taxon>Sar</taxon>
        <taxon>Alveolata</taxon>
        <taxon>Dinophyceae</taxon>
        <taxon>Suessiales</taxon>
        <taxon>Suessiaceae</taxon>
        <taxon>Polarella</taxon>
    </lineage>
</organism>
<keyword evidence="3 9" id="KW-0812">Transmembrane</keyword>
<dbReference type="GO" id="GO:0005524">
    <property type="term" value="F:ATP binding"/>
    <property type="evidence" value="ECO:0007669"/>
    <property type="project" value="UniProtKB-KW"/>
</dbReference>
<dbReference type="CDD" id="cd18579">
    <property type="entry name" value="ABC_6TM_ABCC_D1"/>
    <property type="match status" value="1"/>
</dbReference>
<dbReference type="InterPro" id="IPR011527">
    <property type="entry name" value="ABC1_TM_dom"/>
</dbReference>
<keyword evidence="2" id="KW-0813">Transport</keyword>
<dbReference type="EMBL" id="CAJNNW010025444">
    <property type="protein sequence ID" value="CAE8677285.1"/>
    <property type="molecule type" value="Genomic_DNA"/>
</dbReference>
<gene>
    <name evidence="12" type="ORF">PGLA2088_LOCUS20252</name>
</gene>
<dbReference type="InterPro" id="IPR003439">
    <property type="entry name" value="ABC_transporter-like_ATP-bd"/>
</dbReference>
<feature type="non-terminal residue" evidence="12">
    <location>
        <position position="685"/>
    </location>
</feature>
<evidence type="ECO:0000256" key="5">
    <source>
        <dbReference type="ARBA" id="ARBA00022840"/>
    </source>
</evidence>
<proteinExistence type="predicted"/>
<comment type="caution">
    <text evidence="12">The sequence shown here is derived from an EMBL/GenBank/DDBJ whole genome shotgun (WGS) entry which is preliminary data.</text>
</comment>
<evidence type="ECO:0000256" key="7">
    <source>
        <dbReference type="ARBA" id="ARBA00023136"/>
    </source>
</evidence>
<dbReference type="AlphaFoldDB" id="A0A813JHP6"/>
<feature type="compositionally biased region" description="Low complexity" evidence="8">
    <location>
        <begin position="344"/>
        <end position="356"/>
    </location>
</feature>
<accession>A0A813JHP6</accession>
<dbReference type="InterPro" id="IPR027417">
    <property type="entry name" value="P-loop_NTPase"/>
</dbReference>
<feature type="transmembrane region" description="Helical" evidence="9">
    <location>
        <begin position="158"/>
        <end position="177"/>
    </location>
</feature>
<feature type="region of interest" description="Disordered" evidence="8">
    <location>
        <begin position="663"/>
        <end position="685"/>
    </location>
</feature>
<dbReference type="SUPFAM" id="SSF90123">
    <property type="entry name" value="ABC transporter transmembrane region"/>
    <property type="match status" value="1"/>
</dbReference>
<dbReference type="Gene3D" id="1.20.1560.10">
    <property type="entry name" value="ABC transporter type 1, transmembrane domain"/>
    <property type="match status" value="1"/>
</dbReference>
<evidence type="ECO:0000313" key="13">
    <source>
        <dbReference type="Proteomes" id="UP000626109"/>
    </source>
</evidence>